<dbReference type="InterPro" id="IPR042070">
    <property type="entry name" value="PucR_C-HTH_sf"/>
</dbReference>
<protein>
    <recommendedName>
        <fullName evidence="1">PucR C-terminal helix-turn-helix domain-containing protein</fullName>
    </recommendedName>
</protein>
<name>A0ABP7N904_9ACTN</name>
<gene>
    <name evidence="2" type="ORF">GCM10022244_54380</name>
</gene>
<evidence type="ECO:0000313" key="3">
    <source>
        <dbReference type="Proteomes" id="UP001501000"/>
    </source>
</evidence>
<dbReference type="InterPro" id="IPR025736">
    <property type="entry name" value="PucR_C-HTH_dom"/>
</dbReference>
<dbReference type="Gene3D" id="1.10.10.2840">
    <property type="entry name" value="PucR C-terminal helix-turn-helix domain"/>
    <property type="match status" value="1"/>
</dbReference>
<proteinExistence type="predicted"/>
<comment type="caution">
    <text evidence="2">The sequence shown here is derived from an EMBL/GenBank/DDBJ whole genome shotgun (WGS) entry which is preliminary data.</text>
</comment>
<keyword evidence="3" id="KW-1185">Reference proteome</keyword>
<dbReference type="Pfam" id="PF13556">
    <property type="entry name" value="HTH_30"/>
    <property type="match status" value="1"/>
</dbReference>
<evidence type="ECO:0000313" key="2">
    <source>
        <dbReference type="EMBL" id="GAA3939252.1"/>
    </source>
</evidence>
<reference evidence="3" key="1">
    <citation type="journal article" date="2019" name="Int. J. Syst. Evol. Microbiol.">
        <title>The Global Catalogue of Microorganisms (GCM) 10K type strain sequencing project: providing services to taxonomists for standard genome sequencing and annotation.</title>
        <authorList>
            <consortium name="The Broad Institute Genomics Platform"/>
            <consortium name="The Broad Institute Genome Sequencing Center for Infectious Disease"/>
            <person name="Wu L."/>
            <person name="Ma J."/>
        </authorList>
    </citation>
    <scope>NUCLEOTIDE SEQUENCE [LARGE SCALE GENOMIC DNA]</scope>
    <source>
        <strain evidence="3">JCM 16956</strain>
    </source>
</reference>
<dbReference type="RefSeq" id="WP_345287446.1">
    <property type="nucleotide sequence ID" value="NZ_BAABAJ010000028.1"/>
</dbReference>
<accession>A0ABP7N904</accession>
<dbReference type="Proteomes" id="UP001501000">
    <property type="component" value="Unassembled WGS sequence"/>
</dbReference>
<feature type="domain" description="PucR C-terminal helix-turn-helix" evidence="1">
    <location>
        <begin position="14"/>
        <end position="68"/>
    </location>
</feature>
<organism evidence="2 3">
    <name type="scientific">Streptomyces gulbargensis</name>
    <dbReference type="NCBI Taxonomy" id="364901"/>
    <lineage>
        <taxon>Bacteria</taxon>
        <taxon>Bacillati</taxon>
        <taxon>Actinomycetota</taxon>
        <taxon>Actinomycetes</taxon>
        <taxon>Kitasatosporales</taxon>
        <taxon>Streptomycetaceae</taxon>
        <taxon>Streptomyces</taxon>
    </lineage>
</organism>
<evidence type="ECO:0000259" key="1">
    <source>
        <dbReference type="Pfam" id="PF13556"/>
    </source>
</evidence>
<dbReference type="EMBL" id="BAABAJ010000028">
    <property type="protein sequence ID" value="GAA3939252.1"/>
    <property type="molecule type" value="Genomic_DNA"/>
</dbReference>
<sequence>MRVRQARDGPRTPLDTLTAYVGTGCVAARSTRRLGPSVRTPAYRLDRVHHRTGAGPAGPVQRHALRIADTAPASNQPP</sequence>